<dbReference type="RefSeq" id="WP_025225965.1">
    <property type="nucleotide sequence ID" value="NZ_CP007139.1"/>
</dbReference>
<dbReference type="EMBL" id="CP007139">
    <property type="protein sequence ID" value="AIE85465.1"/>
    <property type="molecule type" value="Genomic_DNA"/>
</dbReference>
<dbReference type="PROSITE" id="PS01152">
    <property type="entry name" value="HESB"/>
    <property type="match status" value="1"/>
</dbReference>
<dbReference type="GO" id="GO:0051537">
    <property type="term" value="F:2 iron, 2 sulfur cluster binding"/>
    <property type="evidence" value="ECO:0007669"/>
    <property type="project" value="TreeGrafter"/>
</dbReference>
<dbReference type="AlphaFoldDB" id="A0A068NRS5"/>
<evidence type="ECO:0000313" key="2">
    <source>
        <dbReference type="EMBL" id="AIE85465.1"/>
    </source>
</evidence>
<proteinExistence type="predicted"/>
<dbReference type="InterPro" id="IPR017870">
    <property type="entry name" value="FeS_cluster_insertion_CS"/>
</dbReference>
<protein>
    <submittedName>
        <fullName evidence="2">Putative iron binding protein from the HesB_IscA_SufA family</fullName>
    </submittedName>
</protein>
<dbReference type="PANTHER" id="PTHR43011">
    <property type="entry name" value="IRON-SULFUR CLUSTER ASSEMBLY 2 HOMOLOG, MITOCHONDRIAL"/>
    <property type="match status" value="1"/>
</dbReference>
<dbReference type="SUPFAM" id="SSF89360">
    <property type="entry name" value="HesB-like domain"/>
    <property type="match status" value="1"/>
</dbReference>
<dbReference type="GO" id="GO:0005506">
    <property type="term" value="F:iron ion binding"/>
    <property type="evidence" value="ECO:0007669"/>
    <property type="project" value="TreeGrafter"/>
</dbReference>
<dbReference type="KEGG" id="fgi:OP10G_2097"/>
<dbReference type="eggNOG" id="COG0316">
    <property type="taxonomic scope" value="Bacteria"/>
</dbReference>
<reference evidence="2 3" key="1">
    <citation type="journal article" date="2014" name="PLoS ONE">
        <title>The first complete genome sequence of the class fimbriimonadia in the phylum armatimonadetes.</title>
        <authorList>
            <person name="Hu Z.Y."/>
            <person name="Wang Y.Z."/>
            <person name="Im W.T."/>
            <person name="Wang S.Y."/>
            <person name="Zhao G.P."/>
            <person name="Zheng H.J."/>
            <person name="Quan Z.X."/>
        </authorList>
    </citation>
    <scope>NUCLEOTIDE SEQUENCE [LARGE SCALE GENOMIC DNA]</scope>
    <source>
        <strain evidence="2">Gsoil 348</strain>
    </source>
</reference>
<keyword evidence="3" id="KW-1185">Reference proteome</keyword>
<dbReference type="InterPro" id="IPR035903">
    <property type="entry name" value="HesB-like_dom_sf"/>
</dbReference>
<organism evidence="2 3">
    <name type="scientific">Fimbriimonas ginsengisoli Gsoil 348</name>
    <dbReference type="NCBI Taxonomy" id="661478"/>
    <lineage>
        <taxon>Bacteria</taxon>
        <taxon>Bacillati</taxon>
        <taxon>Armatimonadota</taxon>
        <taxon>Fimbriimonadia</taxon>
        <taxon>Fimbriimonadales</taxon>
        <taxon>Fimbriimonadaceae</taxon>
        <taxon>Fimbriimonas</taxon>
    </lineage>
</organism>
<dbReference type="Pfam" id="PF01521">
    <property type="entry name" value="Fe-S_biosyn"/>
    <property type="match status" value="1"/>
</dbReference>
<dbReference type="NCBIfam" id="TIGR00049">
    <property type="entry name" value="iron-sulfur cluster assembly accessory protein"/>
    <property type="match status" value="1"/>
</dbReference>
<evidence type="ECO:0000259" key="1">
    <source>
        <dbReference type="Pfam" id="PF01521"/>
    </source>
</evidence>
<evidence type="ECO:0000313" key="3">
    <source>
        <dbReference type="Proteomes" id="UP000027982"/>
    </source>
</evidence>
<feature type="domain" description="Core" evidence="1">
    <location>
        <begin position="2"/>
        <end position="103"/>
    </location>
</feature>
<dbReference type="OrthoDB" id="9801228at2"/>
<dbReference type="Gene3D" id="2.60.300.12">
    <property type="entry name" value="HesB-like domain"/>
    <property type="match status" value="1"/>
</dbReference>
<dbReference type="HOGENOM" id="CLU_069054_5_2_0"/>
<dbReference type="InterPro" id="IPR000361">
    <property type="entry name" value="ATAP_core_dom"/>
</dbReference>
<dbReference type="NCBIfam" id="NF010147">
    <property type="entry name" value="PRK13623.1"/>
    <property type="match status" value="1"/>
</dbReference>
<accession>A0A068NRS5</accession>
<dbReference type="InterPro" id="IPR016092">
    <property type="entry name" value="ATAP"/>
</dbReference>
<dbReference type="GO" id="GO:0051539">
    <property type="term" value="F:4 iron, 4 sulfur cluster binding"/>
    <property type="evidence" value="ECO:0007669"/>
    <property type="project" value="TreeGrafter"/>
</dbReference>
<dbReference type="GO" id="GO:0016226">
    <property type="term" value="P:iron-sulfur cluster assembly"/>
    <property type="evidence" value="ECO:0007669"/>
    <property type="project" value="InterPro"/>
</dbReference>
<name>A0A068NRS5_FIMGI</name>
<dbReference type="PANTHER" id="PTHR43011:SF1">
    <property type="entry name" value="IRON-SULFUR CLUSTER ASSEMBLY 2 HOMOLOG, MITOCHONDRIAL"/>
    <property type="match status" value="1"/>
</dbReference>
<sequence length="125" mass="12899">MITLTERAATELRDLINGQEKQNAALRVWVAGGGCSGLQYGMALDDNDPEAEDKIFEQSGIKVYVDPISLNYMDGASVDYVDDVLGGGFKVENPNATSSCGCGSSFKTDGSGAASGGGCGSCSSR</sequence>
<dbReference type="STRING" id="661478.OP10G_2097"/>
<dbReference type="Proteomes" id="UP000027982">
    <property type="component" value="Chromosome"/>
</dbReference>
<gene>
    <name evidence="2" type="ORF">OP10G_2097</name>
</gene>